<name>A0AAJ0DEV8_9PEZI</name>
<comment type="caution">
    <text evidence="2">The sequence shown here is derived from an EMBL/GenBank/DDBJ whole genome shotgun (WGS) entry which is preliminary data.</text>
</comment>
<reference evidence="2" key="1">
    <citation type="submission" date="2023-04" db="EMBL/GenBank/DDBJ databases">
        <title>Black Yeasts Isolated from many extreme environments.</title>
        <authorList>
            <person name="Coleine C."/>
            <person name="Stajich J.E."/>
            <person name="Selbmann L."/>
        </authorList>
    </citation>
    <scope>NUCLEOTIDE SEQUENCE</scope>
    <source>
        <strain evidence="2">CCFEE 5312</strain>
    </source>
</reference>
<sequence>MKYITSLVLAFATTALATIPLNIDNKLEDRPRIAHIIKHLERNNQLSWKDHELSNHSGGGARAAVYSMEDFNLAKQHIRDYVFEEQPQPQATIAPRAPQVVGASLSLVSSTTVGPQDAFIEHALATVVPMASLTTAVSSGTSSMMADSTPYVTKWLCQQPYILTSLREGALAGILCQYVVDQNSSL</sequence>
<feature type="signal peptide" evidence="1">
    <location>
        <begin position="1"/>
        <end position="17"/>
    </location>
</feature>
<organism evidence="2 3">
    <name type="scientific">Extremus antarcticus</name>
    <dbReference type="NCBI Taxonomy" id="702011"/>
    <lineage>
        <taxon>Eukaryota</taxon>
        <taxon>Fungi</taxon>
        <taxon>Dikarya</taxon>
        <taxon>Ascomycota</taxon>
        <taxon>Pezizomycotina</taxon>
        <taxon>Dothideomycetes</taxon>
        <taxon>Dothideomycetidae</taxon>
        <taxon>Mycosphaerellales</taxon>
        <taxon>Extremaceae</taxon>
        <taxon>Extremus</taxon>
    </lineage>
</organism>
<gene>
    <name evidence="2" type="ORF">LTR09_009749</name>
</gene>
<evidence type="ECO:0000313" key="3">
    <source>
        <dbReference type="Proteomes" id="UP001271007"/>
    </source>
</evidence>
<evidence type="ECO:0000313" key="2">
    <source>
        <dbReference type="EMBL" id="KAK3048854.1"/>
    </source>
</evidence>
<accession>A0AAJ0DEV8</accession>
<keyword evidence="1" id="KW-0732">Signal</keyword>
<dbReference type="EMBL" id="JAWDJX010000044">
    <property type="protein sequence ID" value="KAK3048854.1"/>
    <property type="molecule type" value="Genomic_DNA"/>
</dbReference>
<feature type="chain" id="PRO_5042541367" evidence="1">
    <location>
        <begin position="18"/>
        <end position="186"/>
    </location>
</feature>
<keyword evidence="3" id="KW-1185">Reference proteome</keyword>
<evidence type="ECO:0000256" key="1">
    <source>
        <dbReference type="SAM" id="SignalP"/>
    </source>
</evidence>
<protein>
    <submittedName>
        <fullName evidence="2">Uncharacterized protein</fullName>
    </submittedName>
</protein>
<dbReference type="Proteomes" id="UP001271007">
    <property type="component" value="Unassembled WGS sequence"/>
</dbReference>
<dbReference type="AlphaFoldDB" id="A0AAJ0DEV8"/>
<proteinExistence type="predicted"/>